<dbReference type="OrthoDB" id="1853834at2"/>
<dbReference type="Proteomes" id="UP000051330">
    <property type="component" value="Unassembled WGS sequence"/>
</dbReference>
<accession>A0A0R1MUX0</accession>
<dbReference type="PATRIC" id="fig|1423792.3.peg.662"/>
<organism evidence="1 2">
    <name type="scientific">Schleiferilactobacillus perolens DSM 12744</name>
    <dbReference type="NCBI Taxonomy" id="1423792"/>
    <lineage>
        <taxon>Bacteria</taxon>
        <taxon>Bacillati</taxon>
        <taxon>Bacillota</taxon>
        <taxon>Bacilli</taxon>
        <taxon>Lactobacillales</taxon>
        <taxon>Lactobacillaceae</taxon>
        <taxon>Schleiferilactobacillus</taxon>
    </lineage>
</organism>
<comment type="caution">
    <text evidence="1">The sequence shown here is derived from an EMBL/GenBank/DDBJ whole genome shotgun (WGS) entry which is preliminary data.</text>
</comment>
<dbReference type="STRING" id="1423792.FD09_GL000649"/>
<gene>
    <name evidence="1" type="ORF">FD09_GL000649</name>
</gene>
<dbReference type="AlphaFoldDB" id="A0A0R1MUX0"/>
<dbReference type="EMBL" id="AZEC01000011">
    <property type="protein sequence ID" value="KRL11724.1"/>
    <property type="molecule type" value="Genomic_DNA"/>
</dbReference>
<evidence type="ECO:0000313" key="2">
    <source>
        <dbReference type="Proteomes" id="UP000051330"/>
    </source>
</evidence>
<reference evidence="1 2" key="1">
    <citation type="journal article" date="2015" name="Genome Announc.">
        <title>Expanding the biotechnology potential of lactobacilli through comparative genomics of 213 strains and associated genera.</title>
        <authorList>
            <person name="Sun Z."/>
            <person name="Harris H.M."/>
            <person name="McCann A."/>
            <person name="Guo C."/>
            <person name="Argimon S."/>
            <person name="Zhang W."/>
            <person name="Yang X."/>
            <person name="Jeffery I.B."/>
            <person name="Cooney J.C."/>
            <person name="Kagawa T.F."/>
            <person name="Liu W."/>
            <person name="Song Y."/>
            <person name="Salvetti E."/>
            <person name="Wrobel A."/>
            <person name="Rasinkangas P."/>
            <person name="Parkhill J."/>
            <person name="Rea M.C."/>
            <person name="O'Sullivan O."/>
            <person name="Ritari J."/>
            <person name="Douillard F.P."/>
            <person name="Paul Ross R."/>
            <person name="Yang R."/>
            <person name="Briner A.E."/>
            <person name="Felis G.E."/>
            <person name="de Vos W.M."/>
            <person name="Barrangou R."/>
            <person name="Klaenhammer T.R."/>
            <person name="Caufield P.W."/>
            <person name="Cui Y."/>
            <person name="Zhang H."/>
            <person name="O'Toole P.W."/>
        </authorList>
    </citation>
    <scope>NUCLEOTIDE SEQUENCE [LARGE SCALE GENOMIC DNA]</scope>
    <source>
        <strain evidence="1 2">DSM 12744</strain>
    </source>
</reference>
<dbReference type="Gene3D" id="2.40.30.200">
    <property type="match status" value="1"/>
</dbReference>
<dbReference type="RefSeq" id="WP_057821460.1">
    <property type="nucleotide sequence ID" value="NZ_AZEC01000011.1"/>
</dbReference>
<protein>
    <submittedName>
        <fullName evidence="1">Tail protein</fullName>
    </submittedName>
</protein>
<evidence type="ECO:0000313" key="1">
    <source>
        <dbReference type="EMBL" id="KRL11724.1"/>
    </source>
</evidence>
<name>A0A0R1MUX0_9LACO</name>
<sequence length="241" mass="27007">MAISRIGFNGHTSDEFHLAISYPFEFVHPESDITAVSVPGVNGDTIQSNMRYKNFVQPVTFVLHRPFQSPTLQSIGREIRNWVAGDDYSPLTADLISGYEWEAHVSAAPTMTITNNMWAQVIVQFDCKPFLKRLDGQQWQSVPAQVNNTEQWSAEPLWHIKGTGNLTLTVNGLAYQLNGIDDEIYVDSERALVYKTLTDSRAGLAIFPDNDFPVLTPGNNTISLTGSYTGFEYQPNWRCLA</sequence>
<proteinExistence type="predicted"/>
<keyword evidence="2" id="KW-1185">Reference proteome</keyword>